<keyword evidence="2" id="KW-0560">Oxidoreductase</keyword>
<feature type="domain" description="FAD-binding PCMH-type" evidence="4">
    <location>
        <begin position="111"/>
        <end position="290"/>
    </location>
</feature>
<evidence type="ECO:0000256" key="3">
    <source>
        <dbReference type="SAM" id="SignalP"/>
    </source>
</evidence>
<dbReference type="InterPro" id="IPR036318">
    <property type="entry name" value="FAD-bd_PCMH-like_sf"/>
</dbReference>
<dbReference type="InterPro" id="IPR050432">
    <property type="entry name" value="FAD-linked_Oxidoreductases_BP"/>
</dbReference>
<dbReference type="InterPro" id="IPR016169">
    <property type="entry name" value="FAD-bd_PCMH_sub2"/>
</dbReference>
<dbReference type="GO" id="GO:0016491">
    <property type="term" value="F:oxidoreductase activity"/>
    <property type="evidence" value="ECO:0007669"/>
    <property type="project" value="UniProtKB-KW"/>
</dbReference>
<sequence length="566" mass="61565">MLLFATLCNATLMSQGNGSTECRCFPGEVCWPSATQWDAFNHTVGGKLIRNVPLASACRKDGNYDAEACENLRSTWLYPETHLSSIGSTMAPLFTNDSCNIFAPDDAPCTLGGLVSFAVNATCTADFQKTVAFVRRHNIRLVVRNTGHDYNGKSTGAGALAIWTHYLKTQEVVDYQSPSYTGKAVKLGAGVEIAESYAFAQQHGFVNVGGDCPTVGVAGGYTQGGGGHGPGVSKFGLGADQALEWEVVTGTGEVLIANREKNQDLHWALAGGGGGTYGIVSSLTIKVYPDVKSSAASLSFASKGNDDDAFWDVVHIWQASLPSISRSGCFAIWVISPSGFELVPANCPGLSKNDTRKLFEPTLKSLEQSNIQYNFTLDEFPNFYDSYKEHNMMFPKNVSQSQLGSRLIPKDIVARNNTELVKIFRHVVSLGNDFLGTAVDVLQHANVTEHTSVAPHRRQAAFSAIFGTNYDQKNYGVNIARANEMTDKLLPMLEGITPNGSAYMNECDFQQPNFQQVLYGVNYDALLKIEDKYDPDQIFYAITAVGSERWYSNEEQGGRLCPVSTV</sequence>
<dbReference type="InterPro" id="IPR006094">
    <property type="entry name" value="Oxid_FAD_bind_N"/>
</dbReference>
<keyword evidence="3" id="KW-0732">Signal</keyword>
<comment type="similarity">
    <text evidence="1">Belongs to the oxygen-dependent FAD-linked oxidoreductase family.</text>
</comment>
<evidence type="ECO:0000256" key="2">
    <source>
        <dbReference type="ARBA" id="ARBA00023002"/>
    </source>
</evidence>
<evidence type="ECO:0000313" key="5">
    <source>
        <dbReference type="EMBL" id="KAK3058688.1"/>
    </source>
</evidence>
<feature type="chain" id="PRO_5042491982" description="FAD-binding PCMH-type domain-containing protein" evidence="3">
    <location>
        <begin position="19"/>
        <end position="566"/>
    </location>
</feature>
<dbReference type="InterPro" id="IPR016166">
    <property type="entry name" value="FAD-bd_PCMH"/>
</dbReference>
<dbReference type="Gene3D" id="3.30.465.10">
    <property type="match status" value="1"/>
</dbReference>
<evidence type="ECO:0000256" key="1">
    <source>
        <dbReference type="ARBA" id="ARBA00005466"/>
    </source>
</evidence>
<accession>A0AAJ0GJG7</accession>
<dbReference type="PANTHER" id="PTHR13878">
    <property type="entry name" value="GULONOLACTONE OXIDASE"/>
    <property type="match status" value="1"/>
</dbReference>
<dbReference type="SUPFAM" id="SSF56176">
    <property type="entry name" value="FAD-binding/transporter-associated domain-like"/>
    <property type="match status" value="1"/>
</dbReference>
<evidence type="ECO:0000313" key="6">
    <source>
        <dbReference type="Proteomes" id="UP001271007"/>
    </source>
</evidence>
<dbReference type="AlphaFoldDB" id="A0AAJ0GJG7"/>
<proteinExistence type="inferred from homology"/>
<dbReference type="Proteomes" id="UP001271007">
    <property type="component" value="Unassembled WGS sequence"/>
</dbReference>
<dbReference type="Gene3D" id="3.40.462.20">
    <property type="match status" value="1"/>
</dbReference>
<comment type="caution">
    <text evidence="5">The sequence shown here is derived from an EMBL/GenBank/DDBJ whole genome shotgun (WGS) entry which is preliminary data.</text>
</comment>
<dbReference type="Pfam" id="PF08031">
    <property type="entry name" value="BBE"/>
    <property type="match status" value="1"/>
</dbReference>
<reference evidence="5" key="1">
    <citation type="submission" date="2023-04" db="EMBL/GenBank/DDBJ databases">
        <title>Black Yeasts Isolated from many extreme environments.</title>
        <authorList>
            <person name="Coleine C."/>
            <person name="Stajich J.E."/>
            <person name="Selbmann L."/>
        </authorList>
    </citation>
    <scope>NUCLEOTIDE SEQUENCE</scope>
    <source>
        <strain evidence="5">CCFEE 5312</strain>
    </source>
</reference>
<dbReference type="GO" id="GO:0071949">
    <property type="term" value="F:FAD binding"/>
    <property type="evidence" value="ECO:0007669"/>
    <property type="project" value="InterPro"/>
</dbReference>
<dbReference type="Pfam" id="PF01565">
    <property type="entry name" value="FAD_binding_4"/>
    <property type="match status" value="1"/>
</dbReference>
<organism evidence="5 6">
    <name type="scientific">Extremus antarcticus</name>
    <dbReference type="NCBI Taxonomy" id="702011"/>
    <lineage>
        <taxon>Eukaryota</taxon>
        <taxon>Fungi</taxon>
        <taxon>Dikarya</taxon>
        <taxon>Ascomycota</taxon>
        <taxon>Pezizomycotina</taxon>
        <taxon>Dothideomycetes</taxon>
        <taxon>Dothideomycetidae</taxon>
        <taxon>Mycosphaerellales</taxon>
        <taxon>Extremaceae</taxon>
        <taxon>Extremus</taxon>
    </lineage>
</organism>
<gene>
    <name evidence="5" type="ORF">LTR09_000253</name>
</gene>
<dbReference type="PANTHER" id="PTHR13878:SF91">
    <property type="entry name" value="FAD BINDING DOMAIN PROTEIN (AFU_ORTHOLOGUE AFUA_6G12070)-RELATED"/>
    <property type="match status" value="1"/>
</dbReference>
<protein>
    <recommendedName>
        <fullName evidence="4">FAD-binding PCMH-type domain-containing protein</fullName>
    </recommendedName>
</protein>
<keyword evidence="6" id="KW-1185">Reference proteome</keyword>
<dbReference type="PROSITE" id="PS51387">
    <property type="entry name" value="FAD_PCMH"/>
    <property type="match status" value="1"/>
</dbReference>
<name>A0AAJ0GJG7_9PEZI</name>
<dbReference type="EMBL" id="JAWDJX010000001">
    <property type="protein sequence ID" value="KAK3058688.1"/>
    <property type="molecule type" value="Genomic_DNA"/>
</dbReference>
<feature type="signal peptide" evidence="3">
    <location>
        <begin position="1"/>
        <end position="18"/>
    </location>
</feature>
<evidence type="ECO:0000259" key="4">
    <source>
        <dbReference type="PROSITE" id="PS51387"/>
    </source>
</evidence>
<dbReference type="InterPro" id="IPR012951">
    <property type="entry name" value="BBE"/>
</dbReference>